<dbReference type="AlphaFoldDB" id="A0AAW2W6E1"/>
<dbReference type="GO" id="GO:0009755">
    <property type="term" value="P:hormone-mediated signaling pathway"/>
    <property type="evidence" value="ECO:0007669"/>
    <property type="project" value="TreeGrafter"/>
</dbReference>
<dbReference type="GO" id="GO:0045893">
    <property type="term" value="P:positive regulation of DNA-templated transcription"/>
    <property type="evidence" value="ECO:0007669"/>
    <property type="project" value="TreeGrafter"/>
</dbReference>
<comment type="caution">
    <text evidence="3">The sequence shown here is derived from an EMBL/GenBank/DDBJ whole genome shotgun (WGS) entry which is preliminary data.</text>
</comment>
<dbReference type="PROSITE" id="PS50891">
    <property type="entry name" value="LOB"/>
    <property type="match status" value="1"/>
</dbReference>
<dbReference type="PANTHER" id="PTHR31529">
    <property type="entry name" value="LOB DOMAIN CONTAINING PROTEIN"/>
    <property type="match status" value="1"/>
</dbReference>
<gene>
    <name evidence="3" type="ORF">Sradi_0445800</name>
</gene>
<evidence type="ECO:0000259" key="2">
    <source>
        <dbReference type="PROSITE" id="PS50891"/>
    </source>
</evidence>
<dbReference type="PANTHER" id="PTHR31529:SF26">
    <property type="entry name" value="LOB DOMAIN-CONTAINING PROTEIN CRL1"/>
    <property type="match status" value="1"/>
</dbReference>
<accession>A0AAW2W6E1</accession>
<dbReference type="Pfam" id="PF03195">
    <property type="entry name" value="LOB"/>
    <property type="match status" value="1"/>
</dbReference>
<organism evidence="3">
    <name type="scientific">Sesamum radiatum</name>
    <name type="common">Black benniseed</name>
    <dbReference type="NCBI Taxonomy" id="300843"/>
    <lineage>
        <taxon>Eukaryota</taxon>
        <taxon>Viridiplantae</taxon>
        <taxon>Streptophyta</taxon>
        <taxon>Embryophyta</taxon>
        <taxon>Tracheophyta</taxon>
        <taxon>Spermatophyta</taxon>
        <taxon>Magnoliopsida</taxon>
        <taxon>eudicotyledons</taxon>
        <taxon>Gunneridae</taxon>
        <taxon>Pentapetalae</taxon>
        <taxon>asterids</taxon>
        <taxon>lamiids</taxon>
        <taxon>Lamiales</taxon>
        <taxon>Pedaliaceae</taxon>
        <taxon>Sesamum</taxon>
    </lineage>
</organism>
<name>A0AAW2W6E1_SESRA</name>
<sequence>MKMRGCGNSPCGACKFLRRKCVKGCVFAPYFSHEQAAAHFAAIHKVFGASNVAKLLAHLPMSDRCQAAVTVSYEAQARLQDPIYGCVSHIFALQQQVVNLQAQLAALKEQAFMNSSTSTTTAGKNPNRHKPYGESPSSYYCFPHDTVHNWCQDHVEMSQSDMSLNNDNIRSMLHSDSTRIMTPNPNSVKYGHSGLIPEENADSPHDMQLNDRHWPFDQEEDGDHDHDLQSLPFRYIQY</sequence>
<evidence type="ECO:0000256" key="1">
    <source>
        <dbReference type="ARBA" id="ARBA00005474"/>
    </source>
</evidence>
<evidence type="ECO:0000313" key="3">
    <source>
        <dbReference type="EMBL" id="KAL0437379.1"/>
    </source>
</evidence>
<protein>
    <submittedName>
        <fullName evidence="3">LOB domain-containing protein 29</fullName>
    </submittedName>
</protein>
<dbReference type="InterPro" id="IPR004883">
    <property type="entry name" value="LOB"/>
</dbReference>
<dbReference type="EMBL" id="JACGWJ010000002">
    <property type="protein sequence ID" value="KAL0437379.1"/>
    <property type="molecule type" value="Genomic_DNA"/>
</dbReference>
<feature type="domain" description="LOB" evidence="2">
    <location>
        <begin position="9"/>
        <end position="111"/>
    </location>
</feature>
<reference evidence="3" key="1">
    <citation type="submission" date="2020-06" db="EMBL/GenBank/DDBJ databases">
        <authorList>
            <person name="Li T."/>
            <person name="Hu X."/>
            <person name="Zhang T."/>
            <person name="Song X."/>
            <person name="Zhang H."/>
            <person name="Dai N."/>
            <person name="Sheng W."/>
            <person name="Hou X."/>
            <person name="Wei L."/>
        </authorList>
    </citation>
    <scope>NUCLEOTIDE SEQUENCE</scope>
    <source>
        <strain evidence="3">G02</strain>
        <tissue evidence="3">Leaf</tissue>
    </source>
</reference>
<dbReference type="GO" id="GO:0005634">
    <property type="term" value="C:nucleus"/>
    <property type="evidence" value="ECO:0007669"/>
    <property type="project" value="TreeGrafter"/>
</dbReference>
<proteinExistence type="inferred from homology"/>
<comment type="similarity">
    <text evidence="1">Belongs to the LOB domain-containing protein family.</text>
</comment>
<reference evidence="3" key="2">
    <citation type="journal article" date="2024" name="Plant">
        <title>Genomic evolution and insights into agronomic trait innovations of Sesamum species.</title>
        <authorList>
            <person name="Miao H."/>
            <person name="Wang L."/>
            <person name="Qu L."/>
            <person name="Liu H."/>
            <person name="Sun Y."/>
            <person name="Le M."/>
            <person name="Wang Q."/>
            <person name="Wei S."/>
            <person name="Zheng Y."/>
            <person name="Lin W."/>
            <person name="Duan Y."/>
            <person name="Cao H."/>
            <person name="Xiong S."/>
            <person name="Wang X."/>
            <person name="Wei L."/>
            <person name="Li C."/>
            <person name="Ma Q."/>
            <person name="Ju M."/>
            <person name="Zhao R."/>
            <person name="Li G."/>
            <person name="Mu C."/>
            <person name="Tian Q."/>
            <person name="Mei H."/>
            <person name="Zhang T."/>
            <person name="Gao T."/>
            <person name="Zhang H."/>
        </authorList>
    </citation>
    <scope>NUCLEOTIDE SEQUENCE</scope>
    <source>
        <strain evidence="3">G02</strain>
    </source>
</reference>